<name>A0A1G9P2A1_9FIRM</name>
<sequence>MAAGIEVYNNNNILQITDKFRNLQFIEKITLSSFNSLDIQEIPNDLSSFYAFREITGTSSIAIIYVGSSIIRFFAKPATSAVVEVFRFGYSTTVSSGGGFQVFNSNGEIVFDSNNKYMRVIDSRHTNNLGSGITLSHDTSIKTAILAGSVYTYSEMYNTDIMGGSWYTWQASDAQVFNFYEDRIETKVENLSSSLTSGTTNSGYFNERKTSSFLVLDVTNY</sequence>
<proteinExistence type="predicted"/>
<evidence type="ECO:0000313" key="2">
    <source>
        <dbReference type="Proteomes" id="UP000214880"/>
    </source>
</evidence>
<dbReference type="AlphaFoldDB" id="A0A1G9P2A1"/>
<organism evidence="1 2">
    <name type="scientific">Dendrosporobacter quercicolus</name>
    <dbReference type="NCBI Taxonomy" id="146817"/>
    <lineage>
        <taxon>Bacteria</taxon>
        <taxon>Bacillati</taxon>
        <taxon>Bacillota</taxon>
        <taxon>Negativicutes</taxon>
        <taxon>Selenomonadales</taxon>
        <taxon>Sporomusaceae</taxon>
        <taxon>Dendrosporobacter</taxon>
    </lineage>
</organism>
<dbReference type="EMBL" id="FNHB01000001">
    <property type="protein sequence ID" value="SDL92673.1"/>
    <property type="molecule type" value="Genomic_DNA"/>
</dbReference>
<reference evidence="1 2" key="1">
    <citation type="submission" date="2016-10" db="EMBL/GenBank/DDBJ databases">
        <authorList>
            <person name="de Groot N.N."/>
        </authorList>
    </citation>
    <scope>NUCLEOTIDE SEQUENCE [LARGE SCALE GENOMIC DNA]</scope>
    <source>
        <strain evidence="1 2">DSM 1736</strain>
    </source>
</reference>
<accession>A0A1G9P2A1</accession>
<keyword evidence="2" id="KW-1185">Reference proteome</keyword>
<dbReference type="OrthoDB" id="6005803at2"/>
<gene>
    <name evidence="1" type="ORF">SAMN04488502_1011199</name>
</gene>
<dbReference type="STRING" id="146817.SAMN04488502_1011199"/>
<dbReference type="Proteomes" id="UP000214880">
    <property type="component" value="Unassembled WGS sequence"/>
</dbReference>
<protein>
    <submittedName>
        <fullName evidence="1">Uncharacterized protein</fullName>
    </submittedName>
</protein>
<dbReference type="RefSeq" id="WP_092069571.1">
    <property type="nucleotide sequence ID" value="NZ_FNHB01000001.1"/>
</dbReference>
<evidence type="ECO:0000313" key="1">
    <source>
        <dbReference type="EMBL" id="SDL92673.1"/>
    </source>
</evidence>